<dbReference type="SMART" id="SM00267">
    <property type="entry name" value="GGDEF"/>
    <property type="match status" value="1"/>
</dbReference>
<dbReference type="Proteomes" id="UP000002939">
    <property type="component" value="Unassembled WGS sequence"/>
</dbReference>
<feature type="binding site" evidence="7">
    <location>
        <position position="440"/>
    </location>
    <ligand>
        <name>Mn(2+)</name>
        <dbReference type="ChEBI" id="CHEBI:29035"/>
        <label>2</label>
    </ligand>
</feature>
<dbReference type="EMBL" id="ACRF02000016">
    <property type="protein sequence ID" value="EEW92859.1"/>
    <property type="molecule type" value="Genomic_DNA"/>
</dbReference>
<organism evidence="10 11">
    <name type="scientific">Granulicatella elegans ATCC 700633</name>
    <dbReference type="NCBI Taxonomy" id="626369"/>
    <lineage>
        <taxon>Bacteria</taxon>
        <taxon>Bacillati</taxon>
        <taxon>Bacillota</taxon>
        <taxon>Bacilli</taxon>
        <taxon>Lactobacillales</taxon>
        <taxon>Carnobacteriaceae</taxon>
        <taxon>Granulicatella</taxon>
    </lineage>
</organism>
<evidence type="ECO:0000256" key="7">
    <source>
        <dbReference type="PIRSR" id="PIRSR026583-50"/>
    </source>
</evidence>
<protein>
    <recommendedName>
        <fullName evidence="6">Cyclic-di-AMP phosphodiesterase</fullName>
        <ecNumber evidence="6">3.1.4.-</ecNumber>
    </recommendedName>
</protein>
<feature type="binding site" evidence="7">
    <location>
        <position position="365"/>
    </location>
    <ligand>
        <name>Mn(2+)</name>
        <dbReference type="ChEBI" id="CHEBI:29035"/>
        <label>1</label>
    </ligand>
</feature>
<feature type="binding site" evidence="7">
    <location>
        <position position="464"/>
    </location>
    <ligand>
        <name>Mn(2+)</name>
        <dbReference type="ChEBI" id="CHEBI:29035"/>
        <label>2</label>
    </ligand>
</feature>
<dbReference type="Pfam" id="PF24898">
    <property type="entry name" value="GGDEF_GdpP"/>
    <property type="match status" value="1"/>
</dbReference>
<comment type="subcellular location">
    <subcellularLocation>
        <location evidence="1">Cell membrane</location>
        <topology evidence="1">Multi-pass membrane protein</topology>
    </subcellularLocation>
</comment>
<keyword evidence="3 8" id="KW-0812">Transmembrane</keyword>
<comment type="caution">
    <text evidence="10">The sequence shown here is derived from an EMBL/GenBank/DDBJ whole genome shotgun (WGS) entry which is preliminary data.</text>
</comment>
<dbReference type="GO" id="GO:0005886">
    <property type="term" value="C:plasma membrane"/>
    <property type="evidence" value="ECO:0007669"/>
    <property type="project" value="UniProtKB-SubCell"/>
</dbReference>
<dbReference type="GO" id="GO:0003676">
    <property type="term" value="F:nucleic acid binding"/>
    <property type="evidence" value="ECO:0007669"/>
    <property type="project" value="UniProtKB-UniRule"/>
</dbReference>
<evidence type="ECO:0000256" key="1">
    <source>
        <dbReference type="ARBA" id="ARBA00004651"/>
    </source>
</evidence>
<evidence type="ECO:0000256" key="2">
    <source>
        <dbReference type="ARBA" id="ARBA00022475"/>
    </source>
</evidence>
<dbReference type="InterPro" id="IPR051319">
    <property type="entry name" value="Oligoribo/pAp-PDE_c-di-AMP_PDE"/>
</dbReference>
<dbReference type="InterPro" id="IPR000160">
    <property type="entry name" value="GGDEF_dom"/>
</dbReference>
<dbReference type="Gene3D" id="3.10.310.30">
    <property type="match status" value="1"/>
</dbReference>
<name>D0BLJ4_9LACT</name>
<sequence length="677" mass="77625">MLNHFKEWYEKLPSYLKIPSVKYYGGSFIILLTILCIMSFVTHIWLGLIFLFWLCLFAILVYFSVQHISKQINQYTIDLAYKIRKGEQDAYLKMPIGMILYDMNENITWINPYLQKKLQRQDVIGIPLKELNERLYYQVKRQIQNQKENDIFTHIDKKYQVIVHPDIRMIYLTDITEYASIEEKYHEEQIVFGQIFLDNFSEVSQSLNDRRKSNLNNFVTNQLSSWAINHNIFMKRVDEDRFIAFLNRKSLETLEKEKFDIMDKIRETTAKQNFPLTVSMGFSYADKNNNDVKYPEIASYAQANLDLALGRGGDQVVVRSQNEDARFYGGKSNPMEKRTRVRARMVSQALKDLMEEASEIIVMGHQFPDMDAIGACLGIRRIANMNHKKAWIVTNENQYSHDIHKLMDVIQEKEDLRDDIISPEEALEKLTSNTLVILVDVSRPVIAAAPEVLEQANKIVVIDHHRRSQDFPKNPVLVYIEPYASSTGELITELFEYQNDNVESIQPIEATAMLGGIIVDTRNFTLRTGSRTFDAASYLKSVGADTILIQRLLKENVETYLLRSHLLNSLILLENNIGIVQGEEDTPYPTVVAAQTADMMLSMENIDASFVVTKREDGRIGISGRSLGNKNVQRVMEKMGGGGHLSNAATQLSDTTIAEAVIQLKEVISELGNDIDL</sequence>
<dbReference type="eggNOG" id="COG3887">
    <property type="taxonomic scope" value="Bacteria"/>
</dbReference>
<dbReference type="Gene3D" id="3.30.450.20">
    <property type="entry name" value="PAS domain"/>
    <property type="match status" value="1"/>
</dbReference>
<dbReference type="InterPro" id="IPR043128">
    <property type="entry name" value="Rev_trsase/Diguanyl_cyclase"/>
</dbReference>
<evidence type="ECO:0000256" key="5">
    <source>
        <dbReference type="ARBA" id="ARBA00023136"/>
    </source>
</evidence>
<comment type="function">
    <text evidence="6">Has phosphodiesterase (PDE) activity against cyclic-di-AMP (c-di-AMP).</text>
</comment>
<feature type="binding site" evidence="7">
    <location>
        <position position="369"/>
    </location>
    <ligand>
        <name>Mn(2+)</name>
        <dbReference type="ChEBI" id="CHEBI:29035"/>
        <label>1</label>
    </ligand>
</feature>
<feature type="binding site" evidence="7">
    <location>
        <position position="371"/>
    </location>
    <ligand>
        <name>Mn(2+)</name>
        <dbReference type="ChEBI" id="CHEBI:29035"/>
        <label>2</label>
    </ligand>
</feature>
<keyword evidence="11" id="KW-1185">Reference proteome</keyword>
<keyword evidence="2 6" id="KW-1003">Cell membrane</keyword>
<dbReference type="Pfam" id="PF02272">
    <property type="entry name" value="DHHA1"/>
    <property type="match status" value="1"/>
</dbReference>
<evidence type="ECO:0000256" key="4">
    <source>
        <dbReference type="ARBA" id="ARBA00022989"/>
    </source>
</evidence>
<proteinExistence type="inferred from homology"/>
<gene>
    <name evidence="10" type="ORF">HMPREF0446_00847</name>
</gene>
<dbReference type="InterPro" id="IPR001667">
    <property type="entry name" value="DDH_dom"/>
</dbReference>
<keyword evidence="7" id="KW-0464">Manganese</keyword>
<dbReference type="Pfam" id="PF21370">
    <property type="entry name" value="PAS_GdpP"/>
    <property type="match status" value="1"/>
</dbReference>
<dbReference type="PANTHER" id="PTHR47618">
    <property type="entry name" value="BIFUNCTIONAL OLIGORIBONUCLEASE AND PAP PHOSPHATASE NRNA"/>
    <property type="match status" value="1"/>
</dbReference>
<evidence type="ECO:0000256" key="3">
    <source>
        <dbReference type="ARBA" id="ARBA00022692"/>
    </source>
</evidence>
<feature type="transmembrane region" description="Helical" evidence="8">
    <location>
        <begin position="47"/>
        <end position="65"/>
    </location>
</feature>
<feature type="binding site" evidence="7">
    <location>
        <position position="520"/>
    </location>
    <ligand>
        <name>Mn(2+)</name>
        <dbReference type="ChEBI" id="CHEBI:29035"/>
        <label>2</label>
    </ligand>
</feature>
<dbReference type="InterPro" id="IPR049553">
    <property type="entry name" value="GdpP-like_PAS"/>
</dbReference>
<dbReference type="EC" id="3.1.4.-" evidence="6"/>
<dbReference type="PIRSF" id="PIRSF026583">
    <property type="entry name" value="YybT"/>
    <property type="match status" value="1"/>
</dbReference>
<reference evidence="10" key="1">
    <citation type="submission" date="2009-09" db="EMBL/GenBank/DDBJ databases">
        <authorList>
            <consortium name="The Broad Institute Genome Sequencing Platform"/>
            <person name="Ward D."/>
            <person name="Feldgarden M."/>
            <person name="Earl A."/>
            <person name="Young S.K."/>
            <person name="Zeng Q."/>
            <person name="Koehrsen M."/>
            <person name="Alvarado L."/>
            <person name="Berlin A."/>
            <person name="Bochicchio J."/>
            <person name="Borenstein D."/>
            <person name="Chapman S.B."/>
            <person name="Chen Z."/>
            <person name="Engels R."/>
            <person name="Freedman E."/>
            <person name="Gellesch M."/>
            <person name="Goldberg J."/>
            <person name="Griggs A."/>
            <person name="Gujja S."/>
            <person name="Heilman E."/>
            <person name="Heiman D."/>
            <person name="Hepburn T."/>
            <person name="Howarth C."/>
            <person name="Jen D."/>
            <person name="Larson L."/>
            <person name="Lewis B."/>
            <person name="Mehta T."/>
            <person name="Park D."/>
            <person name="Pearson M."/>
            <person name="Roberts A."/>
            <person name="Saif S."/>
            <person name="Shea T."/>
            <person name="Shenoy N."/>
            <person name="Sisk P."/>
            <person name="Stolte C."/>
            <person name="Sykes S."/>
            <person name="Thomson T."/>
            <person name="Walk T."/>
            <person name="White J."/>
            <person name="Yandava C."/>
            <person name="Sibley C.D."/>
            <person name="Field T.R."/>
            <person name="Grinwis M."/>
            <person name="Eshaghurshan C.S."/>
            <person name="Surette M.G."/>
            <person name="Haas B."/>
            <person name="Nusbaum C."/>
            <person name="Birren B."/>
        </authorList>
    </citation>
    <scope>NUCLEOTIDE SEQUENCE [LARGE SCALE GENOMIC DNA]</scope>
    <source>
        <strain evidence="10">ATCC 700633</strain>
    </source>
</reference>
<dbReference type="OrthoDB" id="9759476at2"/>
<dbReference type="STRING" id="626369.HMPREF0446_00847"/>
<dbReference type="Gene3D" id="3.30.70.270">
    <property type="match status" value="1"/>
</dbReference>
<feature type="domain" description="GGDEF" evidence="9">
    <location>
        <begin position="188"/>
        <end position="321"/>
    </location>
</feature>
<dbReference type="HOGENOM" id="CLU_018278_0_0_9"/>
<evidence type="ECO:0000313" key="11">
    <source>
        <dbReference type="Proteomes" id="UP000002939"/>
    </source>
</evidence>
<evidence type="ECO:0000259" key="9">
    <source>
        <dbReference type="PROSITE" id="PS50887"/>
    </source>
</evidence>
<keyword evidence="5 6" id="KW-0472">Membrane</keyword>
<dbReference type="Pfam" id="PF01368">
    <property type="entry name" value="DHH"/>
    <property type="match status" value="1"/>
</dbReference>
<dbReference type="InterPro" id="IPR003156">
    <property type="entry name" value="DHHA1_dom"/>
</dbReference>
<comment type="similarity">
    <text evidence="6">Belongs to the GdpP/PdeA phosphodiesterase family.</text>
</comment>
<dbReference type="SUPFAM" id="SSF64182">
    <property type="entry name" value="DHH phosphoesterases"/>
    <property type="match status" value="1"/>
</dbReference>
<dbReference type="AlphaFoldDB" id="D0BLJ4"/>
<reference evidence="10" key="2">
    <citation type="submission" date="2011-10" db="EMBL/GenBank/DDBJ databases">
        <title>The Genome Sequence of Granulicatella elegans ATCC 700633.</title>
        <authorList>
            <consortium name="The Broad Institute Genome Sequencing Platform"/>
            <consortium name="The Broad Institute Genome Sequencing Center for Infectious Disease"/>
            <person name="Earl A."/>
            <person name="Ward D."/>
            <person name="Feldgarden M."/>
            <person name="Gevers D."/>
            <person name="Sibley C.D."/>
            <person name="Field T.R."/>
            <person name="Grinwis M."/>
            <person name="Eshaghurshan C.S."/>
            <person name="Surette M.G."/>
            <person name="Young S.K."/>
            <person name="Zeng Q."/>
            <person name="Gargeya S."/>
            <person name="Fitzgerald M."/>
            <person name="Haas B."/>
            <person name="Abouelleil A."/>
            <person name="Alvarado L."/>
            <person name="Arachchi H.M."/>
            <person name="Berlin A."/>
            <person name="Brown A."/>
            <person name="Chapman S.B."/>
            <person name="Chen Z."/>
            <person name="Dunbar C."/>
            <person name="Freedman E."/>
            <person name="Gearin G."/>
            <person name="Goldberg J."/>
            <person name="Griggs A."/>
            <person name="Gujja S."/>
            <person name="Heiman D."/>
            <person name="Howarth C."/>
            <person name="Larson L."/>
            <person name="Lui A."/>
            <person name="MacDonald P.J.P."/>
            <person name="Montmayeur A."/>
            <person name="Murphy C."/>
            <person name="Neiman D."/>
            <person name="Pearson M."/>
            <person name="Priest M."/>
            <person name="Roberts A."/>
            <person name="Saif S."/>
            <person name="Shea T."/>
            <person name="Shenoy N."/>
            <person name="Sisk P."/>
            <person name="Stolte C."/>
            <person name="Sykes S."/>
            <person name="Wortman J."/>
            <person name="Nusbaum C."/>
            <person name="Birren B."/>
        </authorList>
    </citation>
    <scope>NUCLEOTIDE SEQUENCE [LARGE SCALE GENOMIC DNA]</scope>
    <source>
        <strain evidence="10">ATCC 700633</strain>
    </source>
</reference>
<dbReference type="SUPFAM" id="SSF55073">
    <property type="entry name" value="Nucleotide cyclase"/>
    <property type="match status" value="1"/>
</dbReference>
<dbReference type="GO" id="GO:0106409">
    <property type="term" value="F:cyclic-di-AMP phosphodiesterase activity"/>
    <property type="evidence" value="ECO:0007669"/>
    <property type="project" value="RHEA"/>
</dbReference>
<evidence type="ECO:0000256" key="6">
    <source>
        <dbReference type="PIRNR" id="PIRNR026583"/>
    </source>
</evidence>
<feature type="transmembrane region" description="Helical" evidence="8">
    <location>
        <begin position="21"/>
        <end position="41"/>
    </location>
</feature>
<dbReference type="InterPro" id="IPR014528">
    <property type="entry name" value="GdpP/PdeA"/>
</dbReference>
<comment type="cofactor">
    <cofactor evidence="7">
        <name>Mn(2+)</name>
        <dbReference type="ChEBI" id="CHEBI:29035"/>
    </cofactor>
    <text evidence="7">For phosphodiesterase activity, probably binds 2 Mn(2+) per subunit.</text>
</comment>
<keyword evidence="6" id="KW-0378">Hydrolase</keyword>
<dbReference type="PROSITE" id="PS50887">
    <property type="entry name" value="GGDEF"/>
    <property type="match status" value="1"/>
</dbReference>
<feature type="binding site" evidence="7">
    <location>
        <position position="440"/>
    </location>
    <ligand>
        <name>Mn(2+)</name>
        <dbReference type="ChEBI" id="CHEBI:29035"/>
        <label>1</label>
    </ligand>
</feature>
<keyword evidence="4 8" id="KW-1133">Transmembrane helix</keyword>
<keyword evidence="7" id="KW-0479">Metal-binding</keyword>
<dbReference type="GO" id="GO:0016787">
    <property type="term" value="F:hydrolase activity"/>
    <property type="evidence" value="ECO:0007669"/>
    <property type="project" value="UniProtKB-UniRule"/>
</dbReference>
<evidence type="ECO:0000256" key="8">
    <source>
        <dbReference type="SAM" id="Phobius"/>
    </source>
</evidence>
<dbReference type="InterPro" id="IPR038763">
    <property type="entry name" value="DHH_sf"/>
</dbReference>
<dbReference type="InterPro" id="IPR029787">
    <property type="entry name" value="Nucleotide_cyclase"/>
</dbReference>
<accession>D0BLJ4</accession>
<dbReference type="Gene3D" id="3.90.1640.10">
    <property type="entry name" value="inorganic pyrophosphatase (n-terminal core)"/>
    <property type="match status" value="1"/>
</dbReference>
<dbReference type="FunFam" id="3.90.1640.10:FF:000002">
    <property type="entry name" value="Cyclic-di-AMP phosphodiesterase"/>
    <property type="match status" value="1"/>
</dbReference>
<dbReference type="PANTHER" id="PTHR47618:SF2">
    <property type="entry name" value="CYCLIC-DI-AMP PHOSPHODIESTERASE GDPP"/>
    <property type="match status" value="1"/>
</dbReference>
<dbReference type="GO" id="GO:0046872">
    <property type="term" value="F:metal ion binding"/>
    <property type="evidence" value="ECO:0007669"/>
    <property type="project" value="UniProtKB-KW"/>
</dbReference>
<evidence type="ECO:0000313" key="10">
    <source>
        <dbReference type="EMBL" id="EEW92859.1"/>
    </source>
</evidence>
<comment type="catalytic activity">
    <reaction evidence="6">
        <text>3',3'-c-di-AMP + H2O = 5'-O-phosphonoadenylyl-(3'-&gt;5')-adenosine + H(+)</text>
        <dbReference type="Rhea" id="RHEA:54420"/>
        <dbReference type="ChEBI" id="CHEBI:15377"/>
        <dbReference type="ChEBI" id="CHEBI:15378"/>
        <dbReference type="ChEBI" id="CHEBI:71500"/>
        <dbReference type="ChEBI" id="CHEBI:138171"/>
    </reaction>
</comment>